<dbReference type="PROSITE" id="PS50181">
    <property type="entry name" value="FBOX"/>
    <property type="match status" value="1"/>
</dbReference>
<dbReference type="Pfam" id="PF12937">
    <property type="entry name" value="F-box-like"/>
    <property type="match status" value="1"/>
</dbReference>
<evidence type="ECO:0000313" key="2">
    <source>
        <dbReference type="EMBL" id="KAF7724489.1"/>
    </source>
</evidence>
<accession>A0A8H7EMR3</accession>
<name>A0A8H7EMR3_9FUNG</name>
<dbReference type="Proteomes" id="UP000605846">
    <property type="component" value="Unassembled WGS sequence"/>
</dbReference>
<dbReference type="SUPFAM" id="SSF81383">
    <property type="entry name" value="F-box domain"/>
    <property type="match status" value="1"/>
</dbReference>
<dbReference type="SMART" id="SM00256">
    <property type="entry name" value="FBOX"/>
    <property type="match status" value="1"/>
</dbReference>
<dbReference type="OrthoDB" id="421226at2759"/>
<dbReference type="Gene3D" id="1.20.1280.50">
    <property type="match status" value="1"/>
</dbReference>
<proteinExistence type="predicted"/>
<gene>
    <name evidence="2" type="ORF">EC973_000939</name>
</gene>
<dbReference type="AlphaFoldDB" id="A0A8H7EMR3"/>
<comment type="caution">
    <text evidence="2">The sequence shown here is derived from an EMBL/GenBank/DDBJ whole genome shotgun (WGS) entry which is preliminary data.</text>
</comment>
<dbReference type="InterPro" id="IPR036047">
    <property type="entry name" value="F-box-like_dom_sf"/>
</dbReference>
<dbReference type="SUPFAM" id="SSF52047">
    <property type="entry name" value="RNI-like"/>
    <property type="match status" value="1"/>
</dbReference>
<evidence type="ECO:0000313" key="3">
    <source>
        <dbReference type="Proteomes" id="UP000605846"/>
    </source>
</evidence>
<dbReference type="InterPro" id="IPR032675">
    <property type="entry name" value="LRR_dom_sf"/>
</dbReference>
<evidence type="ECO:0000259" key="1">
    <source>
        <dbReference type="PROSITE" id="PS50181"/>
    </source>
</evidence>
<dbReference type="InterPro" id="IPR001810">
    <property type="entry name" value="F-box_dom"/>
</dbReference>
<organism evidence="2 3">
    <name type="scientific">Apophysomyces ossiformis</name>
    <dbReference type="NCBI Taxonomy" id="679940"/>
    <lineage>
        <taxon>Eukaryota</taxon>
        <taxon>Fungi</taxon>
        <taxon>Fungi incertae sedis</taxon>
        <taxon>Mucoromycota</taxon>
        <taxon>Mucoromycotina</taxon>
        <taxon>Mucoromycetes</taxon>
        <taxon>Mucorales</taxon>
        <taxon>Mucorineae</taxon>
        <taxon>Mucoraceae</taxon>
        <taxon>Apophysomyces</taxon>
    </lineage>
</organism>
<reference evidence="2" key="1">
    <citation type="submission" date="2020-01" db="EMBL/GenBank/DDBJ databases">
        <title>Genome Sequencing of Three Apophysomyces-Like Fungal Strains Confirms a Novel Fungal Genus in the Mucoromycota with divergent Burkholderia-like Endosymbiotic Bacteria.</title>
        <authorList>
            <person name="Stajich J.E."/>
            <person name="Macias A.M."/>
            <person name="Carter-House D."/>
            <person name="Lovett B."/>
            <person name="Kasson L.R."/>
            <person name="Berry K."/>
            <person name="Grigoriev I."/>
            <person name="Chang Y."/>
            <person name="Spatafora J."/>
            <person name="Kasson M.T."/>
        </authorList>
    </citation>
    <scope>NUCLEOTIDE SEQUENCE</scope>
    <source>
        <strain evidence="2">NRRL A-21654</strain>
    </source>
</reference>
<dbReference type="Gene3D" id="3.80.10.10">
    <property type="entry name" value="Ribonuclease Inhibitor"/>
    <property type="match status" value="1"/>
</dbReference>
<protein>
    <recommendedName>
        <fullName evidence="1">F-box domain-containing protein</fullName>
    </recommendedName>
</protein>
<sequence length="569" mass="66283">MDGISLEDNLHRLSLSVAQNKLPNEILANVARRLPAKTLVIAVVVCRAWNSAMTSELYRSITTYSKQQFEMLILTLIETNPNKRLAQYVRELTMAGEGCSCRMEDLLKEFPDSIKRLDWCTVFPKDGYPVRIRINYCFLTLKDTPMNFLQARLRNLSMQIQDSQTSWMDVVSEIGSIEELDVDFVSYNDPRITVSFLQLEHLHSRLSQLHQLHITRVTFVGKLPEHVQPCHSVCDLKVQGWGQYFARKYTRLCKLELQDETYSGHYPDYDTIAETMPLVESHQNLEKCRINNLSYENLEMLASIGAKLTYIEYDQDYWFLKPFISFHPTITTVTIRYSYDHNTVQEAMEGLRACPLLQDLEWVCNPDELCIDWILEELRNLQRLRIQARHICLKGNYNSAIHHRLTMLDLTGDRINNNVYLYLSQYSPRIRQLICAYGEHIDNQVTIYYPNLSLRRLSVFSRQDCILKFTQMNEEERRQEYKNRYSDERSEKHSVLGHTDVLHVSHNPVLEISDAEANNIIDKLCTFHTDPSQANRRALDEVLAVPVISIVCQYLVSCELNYVTILSGE</sequence>
<feature type="domain" description="F-box" evidence="1">
    <location>
        <begin position="16"/>
        <end position="61"/>
    </location>
</feature>
<dbReference type="EMBL" id="JABAYA010000118">
    <property type="protein sequence ID" value="KAF7724489.1"/>
    <property type="molecule type" value="Genomic_DNA"/>
</dbReference>
<keyword evidence="3" id="KW-1185">Reference proteome</keyword>